<evidence type="ECO:0000256" key="1">
    <source>
        <dbReference type="SAM" id="MobiDB-lite"/>
    </source>
</evidence>
<sequence length="186" mass="19020">MKIIDRVKTYIREKKGRDPRSTDDPLGGAADPAPAQRDRAGHKQNRDDKKLAVSTAHEAPEPEPATESAAEPVIEPAAEPAAESVIEPAAEPAAESVIEPAAESVIEPAAESVIEPAAESAVEPVTEPAVESVIEPAAESAAEPAAEPAAESATAPAACPRCGATGEAPCTTPSGKATKTHKGREQ</sequence>
<protein>
    <submittedName>
        <fullName evidence="2">Uncharacterized protein</fullName>
    </submittedName>
</protein>
<feature type="compositionally biased region" description="Basic and acidic residues" evidence="1">
    <location>
        <begin position="36"/>
        <end position="51"/>
    </location>
</feature>
<organism evidence="2 3">
    <name type="scientific">Actinoallomurus liliacearum</name>
    <dbReference type="NCBI Taxonomy" id="1080073"/>
    <lineage>
        <taxon>Bacteria</taxon>
        <taxon>Bacillati</taxon>
        <taxon>Actinomycetota</taxon>
        <taxon>Actinomycetes</taxon>
        <taxon>Streptosporangiales</taxon>
        <taxon>Thermomonosporaceae</taxon>
        <taxon>Actinoallomurus</taxon>
    </lineage>
</organism>
<evidence type="ECO:0000313" key="3">
    <source>
        <dbReference type="Proteomes" id="UP001500212"/>
    </source>
</evidence>
<feature type="region of interest" description="Disordered" evidence="1">
    <location>
        <begin position="137"/>
        <end position="186"/>
    </location>
</feature>
<proteinExistence type="predicted"/>
<name>A0ABP8TYT1_9ACTN</name>
<feature type="compositionally biased region" description="Low complexity" evidence="1">
    <location>
        <begin position="137"/>
        <end position="158"/>
    </location>
</feature>
<gene>
    <name evidence="2" type="ORF">GCM10023195_83170</name>
</gene>
<dbReference type="EMBL" id="BAABHJ010000040">
    <property type="protein sequence ID" value="GAA4618498.1"/>
    <property type="molecule type" value="Genomic_DNA"/>
</dbReference>
<dbReference type="Proteomes" id="UP001500212">
    <property type="component" value="Unassembled WGS sequence"/>
</dbReference>
<feature type="region of interest" description="Disordered" evidence="1">
    <location>
        <begin position="1"/>
        <end position="97"/>
    </location>
</feature>
<reference evidence="3" key="1">
    <citation type="journal article" date="2019" name="Int. J. Syst. Evol. Microbiol.">
        <title>The Global Catalogue of Microorganisms (GCM) 10K type strain sequencing project: providing services to taxonomists for standard genome sequencing and annotation.</title>
        <authorList>
            <consortium name="The Broad Institute Genomics Platform"/>
            <consortium name="The Broad Institute Genome Sequencing Center for Infectious Disease"/>
            <person name="Wu L."/>
            <person name="Ma J."/>
        </authorList>
    </citation>
    <scope>NUCLEOTIDE SEQUENCE [LARGE SCALE GENOMIC DNA]</scope>
    <source>
        <strain evidence="3">JCM 17938</strain>
    </source>
</reference>
<dbReference type="RefSeq" id="WP_345366696.1">
    <property type="nucleotide sequence ID" value="NZ_BAABHJ010000040.1"/>
</dbReference>
<evidence type="ECO:0000313" key="2">
    <source>
        <dbReference type="EMBL" id="GAA4618498.1"/>
    </source>
</evidence>
<comment type="caution">
    <text evidence="2">The sequence shown here is derived from an EMBL/GenBank/DDBJ whole genome shotgun (WGS) entry which is preliminary data.</text>
</comment>
<feature type="compositionally biased region" description="Basic and acidic residues" evidence="1">
    <location>
        <begin position="1"/>
        <end position="23"/>
    </location>
</feature>
<accession>A0ABP8TYT1</accession>
<feature type="compositionally biased region" description="Low complexity" evidence="1">
    <location>
        <begin position="24"/>
        <end position="35"/>
    </location>
</feature>
<keyword evidence="3" id="KW-1185">Reference proteome</keyword>
<feature type="compositionally biased region" description="Low complexity" evidence="1">
    <location>
        <begin position="65"/>
        <end position="97"/>
    </location>
</feature>